<keyword evidence="5" id="KW-0813">Transport</keyword>
<evidence type="ECO:0000256" key="2">
    <source>
        <dbReference type="ARBA" id="ARBA00022692"/>
    </source>
</evidence>
<sequence>MEPRAFCLLVLATSVQGFSSEANLTTYLMTDYDVEPRPVLDHNHAVNVTFDVALAKIVSVDALTQTFDTNLWIRMYWTDEVLRWNSSEWGDTNVVRISSERIWRPDILPYNSILPYAKNFEDSFATIYSDGSVSWLYPVTTRTTCSLDVTYFPYDEQTCTLQFGSWSFDGLKVDIFNKSATGDISSYKRNEEWDLVSFEVTRSVYVYDCCPEPYPSLTYRANLRRKTLFYNINVIAPCILMLFVSLFGTWVPAGCGEKLSLGVNMLLALVFFIQAVNAGLPITSRSIPYASQFFGATILIVAISVSFSSFGIMFHFHEVNLKKPPPWLKTLLFLPGYRIWERRCGKKNRVIPSPDSSDQLSMDLSDGESTDRTVSSCSNPEDEKVDIETGEEKQPLPEENNGSFLANIAMNLQAIKTTADDNEEQESLRDQWRALALQLDKVLMVVIFVVYGVVTVSMFTTLPNGLLR</sequence>
<keyword evidence="5" id="KW-0407">Ion channel</keyword>
<evidence type="ECO:0000256" key="6">
    <source>
        <dbReference type="SAM" id="MobiDB-lite"/>
    </source>
</evidence>
<dbReference type="Pfam" id="PF02931">
    <property type="entry name" value="Neur_chan_LBD"/>
    <property type="match status" value="1"/>
</dbReference>
<dbReference type="CDD" id="cd18997">
    <property type="entry name" value="LGIC_ECD_nAChR"/>
    <property type="match status" value="1"/>
</dbReference>
<evidence type="ECO:0000259" key="8">
    <source>
        <dbReference type="Pfam" id="PF02932"/>
    </source>
</evidence>
<dbReference type="InterPro" id="IPR006202">
    <property type="entry name" value="Neur_chan_lig-bd"/>
</dbReference>
<dbReference type="InterPro" id="IPR038050">
    <property type="entry name" value="Neuro_actylchol_rec"/>
</dbReference>
<proteinExistence type="inferred from homology"/>
<dbReference type="PRINTS" id="PR00252">
    <property type="entry name" value="NRIONCHANNEL"/>
</dbReference>
<keyword evidence="4 5" id="KW-0472">Membrane</keyword>
<dbReference type="OrthoDB" id="410315at2759"/>
<protein>
    <submittedName>
        <fullName evidence="9">CHRNA7 protein</fullName>
    </submittedName>
</protein>
<feature type="signal peptide" evidence="5">
    <location>
        <begin position="1"/>
        <end position="17"/>
    </location>
</feature>
<keyword evidence="10" id="KW-1185">Reference proteome</keyword>
<dbReference type="CDD" id="cd19051">
    <property type="entry name" value="LGIC_TM_cation"/>
    <property type="match status" value="1"/>
</dbReference>
<dbReference type="InterPro" id="IPR006029">
    <property type="entry name" value="Neurotrans-gated_channel_TM"/>
</dbReference>
<accession>A0A8J9VAJ7</accession>
<dbReference type="FunFam" id="2.70.170.10:FF:000030">
    <property type="entry name" value="AcetylCholine Receptor"/>
    <property type="match status" value="1"/>
</dbReference>
<feature type="compositionally biased region" description="Basic and acidic residues" evidence="6">
    <location>
        <begin position="386"/>
        <end position="396"/>
    </location>
</feature>
<evidence type="ECO:0000259" key="7">
    <source>
        <dbReference type="Pfam" id="PF02931"/>
    </source>
</evidence>
<keyword evidence="2 5" id="KW-0812">Transmembrane</keyword>
<feature type="transmembrane region" description="Helical" evidence="5">
    <location>
        <begin position="442"/>
        <end position="462"/>
    </location>
</feature>
<name>A0A8J9VAJ7_BRALA</name>
<gene>
    <name evidence="9" type="primary">CHRNA7</name>
    <name evidence="9" type="ORF">BLAG_LOCUS467</name>
</gene>
<dbReference type="GO" id="GO:0004888">
    <property type="term" value="F:transmembrane signaling receptor activity"/>
    <property type="evidence" value="ECO:0007669"/>
    <property type="project" value="InterPro"/>
</dbReference>
<feature type="compositionally biased region" description="Low complexity" evidence="6">
    <location>
        <begin position="352"/>
        <end position="364"/>
    </location>
</feature>
<organism evidence="9 10">
    <name type="scientific">Branchiostoma lanceolatum</name>
    <name type="common">Common lancelet</name>
    <name type="synonym">Amphioxus lanceolatum</name>
    <dbReference type="NCBI Taxonomy" id="7740"/>
    <lineage>
        <taxon>Eukaryota</taxon>
        <taxon>Metazoa</taxon>
        <taxon>Chordata</taxon>
        <taxon>Cephalochordata</taxon>
        <taxon>Leptocardii</taxon>
        <taxon>Amphioxiformes</taxon>
        <taxon>Branchiostomatidae</taxon>
        <taxon>Branchiostoma</taxon>
    </lineage>
</organism>
<dbReference type="SUPFAM" id="SSF90112">
    <property type="entry name" value="Neurotransmitter-gated ion-channel transmembrane pore"/>
    <property type="match status" value="1"/>
</dbReference>
<dbReference type="InterPro" id="IPR036719">
    <property type="entry name" value="Neuro-gated_channel_TM_sf"/>
</dbReference>
<dbReference type="PROSITE" id="PS00236">
    <property type="entry name" value="NEUROTR_ION_CHANNEL"/>
    <property type="match status" value="1"/>
</dbReference>
<dbReference type="Pfam" id="PF02932">
    <property type="entry name" value="Neur_chan_memb"/>
    <property type="match status" value="1"/>
</dbReference>
<dbReference type="AlphaFoldDB" id="A0A8J9VAJ7"/>
<evidence type="ECO:0000256" key="1">
    <source>
        <dbReference type="ARBA" id="ARBA00004141"/>
    </source>
</evidence>
<evidence type="ECO:0000256" key="4">
    <source>
        <dbReference type="ARBA" id="ARBA00023136"/>
    </source>
</evidence>
<comment type="similarity">
    <text evidence="5">Belongs to the ligand-gated ion channel (TC 1.A.9) family.</text>
</comment>
<feature type="transmembrane region" description="Helical" evidence="5">
    <location>
        <begin position="228"/>
        <end position="251"/>
    </location>
</feature>
<reference evidence="9" key="1">
    <citation type="submission" date="2022-01" db="EMBL/GenBank/DDBJ databases">
        <authorList>
            <person name="Braso-Vives M."/>
        </authorList>
    </citation>
    <scope>NUCLEOTIDE SEQUENCE</scope>
</reference>
<dbReference type="PANTHER" id="PTHR18945">
    <property type="entry name" value="NEUROTRANSMITTER GATED ION CHANNEL"/>
    <property type="match status" value="1"/>
</dbReference>
<dbReference type="InterPro" id="IPR006201">
    <property type="entry name" value="Neur_channel"/>
</dbReference>
<evidence type="ECO:0000256" key="3">
    <source>
        <dbReference type="ARBA" id="ARBA00022989"/>
    </source>
</evidence>
<evidence type="ECO:0000256" key="5">
    <source>
        <dbReference type="RuleBase" id="RU000687"/>
    </source>
</evidence>
<keyword evidence="5" id="KW-0406">Ion transport</keyword>
<feature type="domain" description="Neurotransmitter-gated ion-channel ligand-binding" evidence="7">
    <location>
        <begin position="22"/>
        <end position="227"/>
    </location>
</feature>
<feature type="region of interest" description="Disordered" evidence="6">
    <location>
        <begin position="350"/>
        <end position="400"/>
    </location>
</feature>
<dbReference type="Proteomes" id="UP000838412">
    <property type="component" value="Chromosome 1"/>
</dbReference>
<feature type="domain" description="Neurotransmitter-gated ion-channel transmembrane" evidence="8">
    <location>
        <begin position="234"/>
        <end position="459"/>
    </location>
</feature>
<dbReference type="EMBL" id="OV696686">
    <property type="protein sequence ID" value="CAH1227463.1"/>
    <property type="molecule type" value="Genomic_DNA"/>
</dbReference>
<dbReference type="GO" id="GO:0016020">
    <property type="term" value="C:membrane"/>
    <property type="evidence" value="ECO:0007669"/>
    <property type="project" value="UniProtKB-SubCell"/>
</dbReference>
<evidence type="ECO:0000313" key="9">
    <source>
        <dbReference type="EMBL" id="CAH1227463.1"/>
    </source>
</evidence>
<keyword evidence="5" id="KW-0732">Signal</keyword>
<dbReference type="GO" id="GO:0005230">
    <property type="term" value="F:extracellular ligand-gated monoatomic ion channel activity"/>
    <property type="evidence" value="ECO:0007669"/>
    <property type="project" value="InterPro"/>
</dbReference>
<dbReference type="InterPro" id="IPR036734">
    <property type="entry name" value="Neur_chan_lig-bd_sf"/>
</dbReference>
<feature type="transmembrane region" description="Helical" evidence="5">
    <location>
        <begin position="294"/>
        <end position="316"/>
    </location>
</feature>
<feature type="chain" id="PRO_5035490183" evidence="5">
    <location>
        <begin position="18"/>
        <end position="468"/>
    </location>
</feature>
<comment type="subcellular location">
    <subcellularLocation>
        <location evidence="1">Membrane</location>
        <topology evidence="1">Multi-pass membrane protein</topology>
    </subcellularLocation>
</comment>
<dbReference type="Gene3D" id="1.20.58.390">
    <property type="entry name" value="Neurotransmitter-gated ion-channel transmembrane domain"/>
    <property type="match status" value="1"/>
</dbReference>
<dbReference type="Gene3D" id="2.70.170.10">
    <property type="entry name" value="Neurotransmitter-gated ion-channel ligand-binding domain"/>
    <property type="match status" value="1"/>
</dbReference>
<feature type="transmembrane region" description="Helical" evidence="5">
    <location>
        <begin position="263"/>
        <end position="282"/>
    </location>
</feature>
<keyword evidence="3 5" id="KW-1133">Transmembrane helix</keyword>
<evidence type="ECO:0000313" key="10">
    <source>
        <dbReference type="Proteomes" id="UP000838412"/>
    </source>
</evidence>
<dbReference type="SUPFAM" id="SSF63712">
    <property type="entry name" value="Nicotinic receptor ligand binding domain-like"/>
    <property type="match status" value="1"/>
</dbReference>
<dbReference type="InterPro" id="IPR018000">
    <property type="entry name" value="Neurotransmitter_ion_chnl_CS"/>
</dbReference>